<protein>
    <submittedName>
        <fullName evidence="1">Squalene/phytoene synthase family protein</fullName>
    </submittedName>
</protein>
<evidence type="ECO:0000313" key="1">
    <source>
        <dbReference type="EMBL" id="UOQ59414.1"/>
    </source>
</evidence>
<dbReference type="SFLD" id="SFLDG01018">
    <property type="entry name" value="Squalene/Phytoene_Synthase_Lik"/>
    <property type="match status" value="1"/>
</dbReference>
<sequence>MIRGSVGDAGSPLARFTRTSELVAGQVIGAYSTSFGLATSLLGKRHRSHVRNIYALVRVADEIVDGVASEAGLSRAEQRAALERYAEDTHLAMRTGFSTDLVIHAFARTAREAGIDESLTGPFFDSMGTDVQETPDALAVHTEDSHASYVYGSAEVVGLMCLRVFMRDSEVTDADRARLEAGAKQLGAAFQNINFLRDLADDTDRLGRGYLGVDGRLTDADRDRWVRTVRAQLADARQVLPLLPVDARAAVRSALALFQDLTSRIDRLPAEELYRTRVRVPDAVKLQLASRAVVTTLREGRR</sequence>
<dbReference type="RefSeq" id="WP_244684418.1">
    <property type="nucleotide sequence ID" value="NZ_CP095043.1"/>
</dbReference>
<evidence type="ECO:0000313" key="2">
    <source>
        <dbReference type="Proteomes" id="UP000831775"/>
    </source>
</evidence>
<dbReference type="InterPro" id="IPR008949">
    <property type="entry name" value="Isoprenoid_synthase_dom_sf"/>
</dbReference>
<dbReference type="Pfam" id="PF00494">
    <property type="entry name" value="SQS_PSY"/>
    <property type="match status" value="1"/>
</dbReference>
<dbReference type="SFLD" id="SFLDS00005">
    <property type="entry name" value="Isoprenoid_Synthase_Type_I"/>
    <property type="match status" value="1"/>
</dbReference>
<reference evidence="1 2" key="1">
    <citation type="submission" date="2022-04" db="EMBL/GenBank/DDBJ databases">
        <title>Leucobacter sp. isolated from rhizosphere of onion.</title>
        <authorList>
            <person name="Won M."/>
            <person name="Lee C.-M."/>
            <person name="Woen H.-Y."/>
            <person name="Kwon S.-W."/>
        </authorList>
    </citation>
    <scope>NUCLEOTIDE SEQUENCE [LARGE SCALE GENOMIC DNA]</scope>
    <source>
        <strain evidence="1 2">H25R-14</strain>
    </source>
</reference>
<dbReference type="InterPro" id="IPR002060">
    <property type="entry name" value="Squ/phyt_synthse"/>
</dbReference>
<organism evidence="1 2">
    <name type="scientific">Leucobacter rhizosphaerae</name>
    <dbReference type="NCBI Taxonomy" id="2932245"/>
    <lineage>
        <taxon>Bacteria</taxon>
        <taxon>Bacillati</taxon>
        <taxon>Actinomycetota</taxon>
        <taxon>Actinomycetes</taxon>
        <taxon>Micrococcales</taxon>
        <taxon>Microbacteriaceae</taxon>
        <taxon>Leucobacter</taxon>
    </lineage>
</organism>
<dbReference type="PANTHER" id="PTHR31480">
    <property type="entry name" value="BIFUNCTIONAL LYCOPENE CYCLASE/PHYTOENE SYNTHASE"/>
    <property type="match status" value="1"/>
</dbReference>
<accession>A0ABY4FTC0</accession>
<keyword evidence="2" id="KW-1185">Reference proteome</keyword>
<dbReference type="Proteomes" id="UP000831775">
    <property type="component" value="Chromosome"/>
</dbReference>
<name>A0ABY4FTC0_9MICO</name>
<dbReference type="EMBL" id="CP095043">
    <property type="protein sequence ID" value="UOQ59414.1"/>
    <property type="molecule type" value="Genomic_DNA"/>
</dbReference>
<dbReference type="SUPFAM" id="SSF48576">
    <property type="entry name" value="Terpenoid synthases"/>
    <property type="match status" value="1"/>
</dbReference>
<dbReference type="Gene3D" id="1.10.600.10">
    <property type="entry name" value="Farnesyl Diphosphate Synthase"/>
    <property type="match status" value="1"/>
</dbReference>
<gene>
    <name evidence="1" type="ORF">MUN76_10155</name>
</gene>
<proteinExistence type="predicted"/>